<dbReference type="AlphaFoldDB" id="A0A6M3K3N0"/>
<proteinExistence type="predicted"/>
<feature type="transmembrane region" description="Helical" evidence="1">
    <location>
        <begin position="12"/>
        <end position="29"/>
    </location>
</feature>
<protein>
    <submittedName>
        <fullName evidence="3">Uncharacterized protein</fullName>
    </submittedName>
</protein>
<sequence length="155" mass="16966">MKTKDVKMRNWMIILGTGFAVGLSYYLFVVKGLGRAYVAPDNGTGNGNETGTGTGTGMGNGGYGLGDYGNNCPEYPIGKYSGYVSHGKSCEKPYVKIIQQYLNMKSYPPLVMLVVDGLFGPKTEDRLYILLGTRTIDESNMKMMSQVVQIDYVTL</sequence>
<evidence type="ECO:0000313" key="3">
    <source>
        <dbReference type="EMBL" id="QJA76729.1"/>
    </source>
</evidence>
<accession>A0A6M3K3N0</accession>
<evidence type="ECO:0000313" key="2">
    <source>
        <dbReference type="EMBL" id="QJA65137.1"/>
    </source>
</evidence>
<name>A0A6M3K3N0_9ZZZZ</name>
<gene>
    <name evidence="3" type="ORF">MM415A01453_0012</name>
    <name evidence="2" type="ORF">MM415B00433_0045</name>
</gene>
<keyword evidence="1" id="KW-1133">Transmembrane helix</keyword>
<dbReference type="EMBL" id="MT142240">
    <property type="protein sequence ID" value="QJA76729.1"/>
    <property type="molecule type" value="Genomic_DNA"/>
</dbReference>
<dbReference type="EMBL" id="MT141532">
    <property type="protein sequence ID" value="QJA65137.1"/>
    <property type="molecule type" value="Genomic_DNA"/>
</dbReference>
<reference evidence="3" key="1">
    <citation type="submission" date="2020-03" db="EMBL/GenBank/DDBJ databases">
        <title>The deep terrestrial virosphere.</title>
        <authorList>
            <person name="Holmfeldt K."/>
            <person name="Nilsson E."/>
            <person name="Simone D."/>
            <person name="Lopez-Fernandez M."/>
            <person name="Wu X."/>
            <person name="de Brujin I."/>
            <person name="Lundin D."/>
            <person name="Andersson A."/>
            <person name="Bertilsson S."/>
            <person name="Dopson M."/>
        </authorList>
    </citation>
    <scope>NUCLEOTIDE SEQUENCE</scope>
    <source>
        <strain evidence="3">MM415A01453</strain>
        <strain evidence="2">MM415B00433</strain>
    </source>
</reference>
<evidence type="ECO:0000256" key="1">
    <source>
        <dbReference type="SAM" id="Phobius"/>
    </source>
</evidence>
<organism evidence="3">
    <name type="scientific">viral metagenome</name>
    <dbReference type="NCBI Taxonomy" id="1070528"/>
    <lineage>
        <taxon>unclassified sequences</taxon>
        <taxon>metagenomes</taxon>
        <taxon>organismal metagenomes</taxon>
    </lineage>
</organism>
<keyword evidence="1" id="KW-0472">Membrane</keyword>
<keyword evidence="1" id="KW-0812">Transmembrane</keyword>